<dbReference type="Proteomes" id="UP000006310">
    <property type="component" value="Chromosome 3"/>
</dbReference>
<dbReference type="GeneID" id="34525397"/>
<feature type="compositionally biased region" description="Polar residues" evidence="2">
    <location>
        <begin position="188"/>
        <end position="208"/>
    </location>
</feature>
<accession>J7RXB6</accession>
<feature type="region of interest" description="Disordered" evidence="2">
    <location>
        <begin position="252"/>
        <end position="278"/>
    </location>
</feature>
<dbReference type="GO" id="GO:0003700">
    <property type="term" value="F:DNA-binding transcription factor activity"/>
    <property type="evidence" value="ECO:0007669"/>
    <property type="project" value="InterPro"/>
</dbReference>
<keyword evidence="5" id="KW-1185">Reference proteome</keyword>
<feature type="compositionally biased region" description="Low complexity" evidence="2">
    <location>
        <begin position="1"/>
        <end position="13"/>
    </location>
</feature>
<dbReference type="eggNOG" id="ENOG502SC5V">
    <property type="taxonomic scope" value="Eukaryota"/>
</dbReference>
<dbReference type="SUPFAM" id="SSF57959">
    <property type="entry name" value="Leucine zipper domain"/>
    <property type="match status" value="1"/>
</dbReference>
<evidence type="ECO:0000256" key="2">
    <source>
        <dbReference type="SAM" id="MobiDB-lite"/>
    </source>
</evidence>
<feature type="compositionally biased region" description="Polar residues" evidence="2">
    <location>
        <begin position="14"/>
        <end position="23"/>
    </location>
</feature>
<dbReference type="OrthoDB" id="2593073at2759"/>
<feature type="coiled-coil region" evidence="1">
    <location>
        <begin position="326"/>
        <end position="370"/>
    </location>
</feature>
<evidence type="ECO:0000259" key="3">
    <source>
        <dbReference type="PROSITE" id="PS00036"/>
    </source>
</evidence>
<dbReference type="CDD" id="cd14688">
    <property type="entry name" value="bZIP_YAP"/>
    <property type="match status" value="1"/>
</dbReference>
<name>J7RXB6_HUIN7</name>
<dbReference type="InterPro" id="IPR046347">
    <property type="entry name" value="bZIP_sf"/>
</dbReference>
<dbReference type="RefSeq" id="XP_022463963.1">
    <property type="nucleotide sequence ID" value="XM_022607359.1"/>
</dbReference>
<feature type="region of interest" description="Disordered" evidence="2">
    <location>
        <begin position="188"/>
        <end position="239"/>
    </location>
</feature>
<dbReference type="AlphaFoldDB" id="J7RXB6"/>
<dbReference type="Gene3D" id="1.20.5.170">
    <property type="match status" value="1"/>
</dbReference>
<reference evidence="4 5" key="1">
    <citation type="journal article" date="2011" name="Proc. Natl. Acad. Sci. U.S.A.">
        <title>Evolutionary erosion of yeast sex chromosomes by mating-type switching accidents.</title>
        <authorList>
            <person name="Gordon J.L."/>
            <person name="Armisen D."/>
            <person name="Proux-Wera E."/>
            <person name="Oheigeartaigh S.S."/>
            <person name="Byrne K.P."/>
            <person name="Wolfe K.H."/>
        </authorList>
    </citation>
    <scope>NUCLEOTIDE SEQUENCE [LARGE SCALE GENOMIC DNA]</scope>
    <source>
        <strain evidence="5">ATCC MYA-139 / BCRC 22969 / CBS 8797 / CCRC 22969 / KCTC 17520 / NBRC 10181 / NCYC 3082</strain>
    </source>
</reference>
<evidence type="ECO:0000256" key="1">
    <source>
        <dbReference type="SAM" id="Coils"/>
    </source>
</evidence>
<dbReference type="SMART" id="SM00338">
    <property type="entry name" value="BRLZ"/>
    <property type="match status" value="1"/>
</dbReference>
<gene>
    <name evidence="4" type="primary">KNAG0C06210</name>
    <name evidence="4" type="ordered locus">KNAG_0C06210</name>
</gene>
<evidence type="ECO:0000313" key="4">
    <source>
        <dbReference type="EMBL" id="CCK69717.1"/>
    </source>
</evidence>
<proteinExistence type="predicted"/>
<dbReference type="Pfam" id="PF00170">
    <property type="entry name" value="bZIP_1"/>
    <property type="match status" value="1"/>
</dbReference>
<evidence type="ECO:0000313" key="5">
    <source>
        <dbReference type="Proteomes" id="UP000006310"/>
    </source>
</evidence>
<dbReference type="EMBL" id="HE978316">
    <property type="protein sequence ID" value="CCK69717.1"/>
    <property type="molecule type" value="Genomic_DNA"/>
</dbReference>
<feature type="region of interest" description="Disordered" evidence="2">
    <location>
        <begin position="1"/>
        <end position="37"/>
    </location>
</feature>
<dbReference type="InterPro" id="IPR004827">
    <property type="entry name" value="bZIP"/>
</dbReference>
<organism evidence="4 5">
    <name type="scientific">Huiozyma naganishii (strain ATCC MYA-139 / BCRC 22969 / CBS 8797 / KCTC 17520 / NBRC 10181 / NCYC 3082 / Yp74L-3)</name>
    <name type="common">Yeast</name>
    <name type="synonym">Kazachstania naganishii</name>
    <dbReference type="NCBI Taxonomy" id="1071383"/>
    <lineage>
        <taxon>Eukaryota</taxon>
        <taxon>Fungi</taxon>
        <taxon>Dikarya</taxon>
        <taxon>Ascomycota</taxon>
        <taxon>Saccharomycotina</taxon>
        <taxon>Saccharomycetes</taxon>
        <taxon>Saccharomycetales</taxon>
        <taxon>Saccharomycetaceae</taxon>
        <taxon>Huiozyma</taxon>
    </lineage>
</organism>
<dbReference type="KEGG" id="kng:KNAG_0C06210"/>
<dbReference type="HOGENOM" id="CLU_727740_0_0_1"/>
<reference evidence="5" key="2">
    <citation type="submission" date="2012-08" db="EMBL/GenBank/DDBJ databases">
        <title>Genome sequence of Kazachstania naganishii.</title>
        <authorList>
            <person name="Gordon J.L."/>
            <person name="Armisen D."/>
            <person name="Proux-Wera E."/>
            <person name="OhEigeartaigh S.S."/>
            <person name="Byrne K.P."/>
            <person name="Wolfe K.H."/>
        </authorList>
    </citation>
    <scope>NUCLEOTIDE SEQUENCE [LARGE SCALE GENOMIC DNA]</scope>
    <source>
        <strain evidence="5">ATCC MYA-139 / BCRC 22969 / CBS 8797 / CCRC 22969 / KCTC 17520 / NBRC 10181 / NCYC 3082</strain>
    </source>
</reference>
<keyword evidence="1" id="KW-0175">Coiled coil</keyword>
<protein>
    <recommendedName>
        <fullName evidence="3">BZIP domain-containing protein</fullName>
    </recommendedName>
</protein>
<sequence length="380" mass="42294">MSDNDVNSNSNNDQTHSTDTATAEQLKKNPMNIRDLSNPLDEYRGQVQDHIAVQRSTNRLVDGLGNENWDRTNDNINANSPHDTNDNNNNSIIYLSHKNAVGAFPGNHGIQCAPPGVQSQPTFAYPQHLLHVQPAGNNPGINQQAQMPLYPGPMFPVVTRIPTPLRPAAAQTRMGFPGTMQPPVTTTASRINPGTVTLQNSPTGPSHDTNLHETTTTTTEPNNSIYSSSPMALPPPLAPAGTFIQRPMVWLPPQQQPVGAPPPPPPNEEDESDEERKAQYPPLSHLYGMAQYNHISKNLKSLRDSKRAVQNRNAQKAFRLRKEKYMRLLEDKAMKYEQLYREHEALQREILNLRNRIYQLEQQLRAVTGNCNNVAPSAPP</sequence>
<feature type="domain" description="BZIP" evidence="3">
    <location>
        <begin position="306"/>
        <end position="321"/>
    </location>
</feature>
<dbReference type="STRING" id="1071383.J7RXB6"/>
<dbReference type="PROSITE" id="PS00036">
    <property type="entry name" value="BZIP_BASIC"/>
    <property type="match status" value="1"/>
</dbReference>